<dbReference type="EMBL" id="CP093846">
    <property type="protein sequence ID" value="UNS97687.1"/>
    <property type="molecule type" value="Genomic_DNA"/>
</dbReference>
<dbReference type="PANTHER" id="PTHR43037:SF1">
    <property type="entry name" value="BLL1128 PROTEIN"/>
    <property type="match status" value="1"/>
</dbReference>
<feature type="chain" id="PRO_5045464475" evidence="3">
    <location>
        <begin position="23"/>
        <end position="352"/>
    </location>
</feature>
<protein>
    <submittedName>
        <fullName evidence="4">PHB depolymerase family esterase</fullName>
    </submittedName>
</protein>
<feature type="signal peptide" evidence="3">
    <location>
        <begin position="1"/>
        <end position="22"/>
    </location>
</feature>
<reference evidence="4 5" key="1">
    <citation type="journal article" date="2023" name="Microbiol. Spectr.">
        <title>Synergy between Genome Mining, Metabolomics, and Bioinformatics Uncovers Antibacterial Chlorinated Carbazole Alkaloids and Their Biosynthetic Gene Cluster from Streptomyces tubbatahanensis sp. nov., a Novel Actinomycete Isolated from Sulu Sea, Philippines.</title>
        <authorList>
            <person name="Tenebro C.P."/>
            <person name="Trono D.J.V.L."/>
            <person name="Balida L.A.P."/>
            <person name="Bayog L.K.A."/>
            <person name="Bruna J.R."/>
            <person name="Sabido E.M."/>
            <person name="Caspe D.P.C."/>
            <person name="de Los Santos E.L.C."/>
            <person name="Saludes J.P."/>
            <person name="Dalisay D.S."/>
        </authorList>
    </citation>
    <scope>NUCLEOTIDE SEQUENCE [LARGE SCALE GENOMIC DNA]</scope>
    <source>
        <strain evidence="4 5">DSD3025</strain>
    </source>
</reference>
<proteinExistence type="predicted"/>
<dbReference type="Gene3D" id="3.40.50.1820">
    <property type="entry name" value="alpha/beta hydrolase"/>
    <property type="match status" value="1"/>
</dbReference>
<dbReference type="SUPFAM" id="SSF53474">
    <property type="entry name" value="alpha/beta-Hydrolases"/>
    <property type="match status" value="2"/>
</dbReference>
<keyword evidence="2" id="KW-0378">Hydrolase</keyword>
<evidence type="ECO:0000313" key="5">
    <source>
        <dbReference type="Proteomes" id="UP001202244"/>
    </source>
</evidence>
<dbReference type="InterPro" id="IPR050955">
    <property type="entry name" value="Plant_Biomass_Hydrol_Est"/>
</dbReference>
<dbReference type="Proteomes" id="UP001202244">
    <property type="component" value="Chromosome"/>
</dbReference>
<dbReference type="Pfam" id="PF10503">
    <property type="entry name" value="Esterase_PHB"/>
    <property type="match status" value="1"/>
</dbReference>
<gene>
    <name evidence="4" type="ORF">MMF93_15230</name>
</gene>
<dbReference type="InterPro" id="IPR029058">
    <property type="entry name" value="AB_hydrolase_fold"/>
</dbReference>
<evidence type="ECO:0000256" key="2">
    <source>
        <dbReference type="ARBA" id="ARBA00022801"/>
    </source>
</evidence>
<evidence type="ECO:0000256" key="1">
    <source>
        <dbReference type="ARBA" id="ARBA00022729"/>
    </source>
</evidence>
<name>A0ABY3XT89_9ACTN</name>
<dbReference type="PANTHER" id="PTHR43037">
    <property type="entry name" value="UNNAMED PRODUCT-RELATED"/>
    <property type="match status" value="1"/>
</dbReference>
<evidence type="ECO:0000313" key="4">
    <source>
        <dbReference type="EMBL" id="UNS97687.1"/>
    </source>
</evidence>
<accession>A0ABY3XT89</accession>
<dbReference type="InterPro" id="IPR010126">
    <property type="entry name" value="Esterase_phb"/>
</dbReference>
<organism evidence="4 5">
    <name type="scientific">Streptomyces tubbatahanensis</name>
    <dbReference type="NCBI Taxonomy" id="2923272"/>
    <lineage>
        <taxon>Bacteria</taxon>
        <taxon>Bacillati</taxon>
        <taxon>Actinomycetota</taxon>
        <taxon>Actinomycetes</taxon>
        <taxon>Kitasatosporales</taxon>
        <taxon>Streptomycetaceae</taxon>
        <taxon>Streptomyces</taxon>
    </lineage>
</organism>
<evidence type="ECO:0000256" key="3">
    <source>
        <dbReference type="SAM" id="SignalP"/>
    </source>
</evidence>
<keyword evidence="5" id="KW-1185">Reference proteome</keyword>
<keyword evidence="1 3" id="KW-0732">Signal</keyword>
<sequence>MRSSLRSPLRTASLLLATLALAAVHTGTAVSAGTDARTSTDVRTGAHVRTDAAPGRAAASLEPVTDFGSNPGALSMYRYVPEGLGAGRPVVVVLHGCTQDAATYFDGAGWQQAADAQGFAVVAPQQETANNGSRCFNWFQSSDTARDGGEALSVRQMVERTVGDLDADASRVYVTGLSAGGAMTSALLAAYPDVFAGGAVIGGLPHGCATSLPGAFTCQNPGVTKSPAQWGDLVRAAHPGYQGRRPTVSVWHGSADYTVVPRNATESVKQWTNVLGADQTADATHELPGSTTQSDYRDGSGQVVVRGYTVNGMGHGTPVKPGEGCGRAGAYFLDTLCSTAYITRDWGLASAR</sequence>
<dbReference type="NCBIfam" id="TIGR01840">
    <property type="entry name" value="esterase_phb"/>
    <property type="match status" value="1"/>
</dbReference>
<dbReference type="RefSeq" id="WP_242751832.1">
    <property type="nucleotide sequence ID" value="NZ_CP093846.1"/>
</dbReference>